<evidence type="ECO:0000256" key="1">
    <source>
        <dbReference type="ARBA" id="ARBA00004196"/>
    </source>
</evidence>
<dbReference type="PANTHER" id="PTHR42852">
    <property type="entry name" value="THIOL:DISULFIDE INTERCHANGE PROTEIN DSBE"/>
    <property type="match status" value="1"/>
</dbReference>
<dbReference type="SUPFAM" id="SSF52833">
    <property type="entry name" value="Thioredoxin-like"/>
    <property type="match status" value="1"/>
</dbReference>
<feature type="domain" description="Thioredoxin" evidence="5">
    <location>
        <begin position="239"/>
        <end position="379"/>
    </location>
</feature>
<keyword evidence="3" id="KW-1015">Disulfide bond</keyword>
<dbReference type="InterPro" id="IPR013766">
    <property type="entry name" value="Thioredoxin_domain"/>
</dbReference>
<accession>A0ABU3D8U6</accession>
<dbReference type="InterPro" id="IPR036249">
    <property type="entry name" value="Thioredoxin-like_sf"/>
</dbReference>
<dbReference type="Pfam" id="PF14289">
    <property type="entry name" value="DUF4369"/>
    <property type="match status" value="1"/>
</dbReference>
<dbReference type="PANTHER" id="PTHR42852:SF6">
    <property type="entry name" value="THIOL:DISULFIDE INTERCHANGE PROTEIN DSBE"/>
    <property type="match status" value="1"/>
</dbReference>
<keyword evidence="7" id="KW-1185">Reference proteome</keyword>
<dbReference type="Pfam" id="PF00578">
    <property type="entry name" value="AhpC-TSA"/>
    <property type="match status" value="1"/>
</dbReference>
<dbReference type="CDD" id="cd02966">
    <property type="entry name" value="TlpA_like_family"/>
    <property type="match status" value="1"/>
</dbReference>
<name>A0ABU3D8U6_9FLAO</name>
<keyword evidence="2" id="KW-0201">Cytochrome c-type biogenesis</keyword>
<evidence type="ECO:0000256" key="4">
    <source>
        <dbReference type="ARBA" id="ARBA00023284"/>
    </source>
</evidence>
<organism evidence="6 7">
    <name type="scientific">Autumnicola musiva</name>
    <dbReference type="NCBI Taxonomy" id="3075589"/>
    <lineage>
        <taxon>Bacteria</taxon>
        <taxon>Pseudomonadati</taxon>
        <taxon>Bacteroidota</taxon>
        <taxon>Flavobacteriia</taxon>
        <taxon>Flavobacteriales</taxon>
        <taxon>Flavobacteriaceae</taxon>
        <taxon>Autumnicola</taxon>
    </lineage>
</organism>
<keyword evidence="4" id="KW-0676">Redox-active center</keyword>
<dbReference type="Proteomes" id="UP001262582">
    <property type="component" value="Unassembled WGS sequence"/>
</dbReference>
<evidence type="ECO:0000256" key="3">
    <source>
        <dbReference type="ARBA" id="ARBA00023157"/>
    </source>
</evidence>
<dbReference type="InterPro" id="IPR050553">
    <property type="entry name" value="Thioredoxin_ResA/DsbE_sf"/>
</dbReference>
<protein>
    <submittedName>
        <fullName evidence="6">TlpA disulfide reductase family protein</fullName>
    </submittedName>
</protein>
<reference evidence="6 7" key="1">
    <citation type="submission" date="2023-09" db="EMBL/GenBank/DDBJ databases">
        <authorList>
            <person name="Rey-Velasco X."/>
        </authorList>
    </citation>
    <scope>NUCLEOTIDE SEQUENCE [LARGE SCALE GENOMIC DNA]</scope>
    <source>
        <strain evidence="6 7">F117</strain>
    </source>
</reference>
<dbReference type="RefSeq" id="WP_311504295.1">
    <property type="nucleotide sequence ID" value="NZ_JAVRHK010000013.1"/>
</dbReference>
<evidence type="ECO:0000313" key="7">
    <source>
        <dbReference type="Proteomes" id="UP001262582"/>
    </source>
</evidence>
<gene>
    <name evidence="6" type="ORF">RM539_15335</name>
</gene>
<dbReference type="InterPro" id="IPR025380">
    <property type="entry name" value="DUF4369"/>
</dbReference>
<proteinExistence type="predicted"/>
<comment type="caution">
    <text evidence="6">The sequence shown here is derived from an EMBL/GenBank/DDBJ whole genome shotgun (WGS) entry which is preliminary data.</text>
</comment>
<comment type="subcellular location">
    <subcellularLocation>
        <location evidence="1">Cell envelope</location>
    </subcellularLocation>
</comment>
<dbReference type="EMBL" id="JAVRHK010000013">
    <property type="protein sequence ID" value="MDT0677956.1"/>
    <property type="molecule type" value="Genomic_DNA"/>
</dbReference>
<evidence type="ECO:0000256" key="2">
    <source>
        <dbReference type="ARBA" id="ARBA00022748"/>
    </source>
</evidence>
<sequence length="379" mass="43103">MKRIFYITVFSLLALNSCKNKETAEEKEEGFVIHGEIGQLEDSSMAVLSYKQNDSTVTDSAKVENGEFRFGGKLIHPAEAVISLRHGETFPEQQWQSDSYHLIIENSEIELTANDSIKKAKLKGSVLNDQSAEIEKMTRPLTDEIIALYARMKGRSEEDKWSTYDTIQVYVDSIKAVAHKFIVEHPDSYVALQRFLRHEMPKNFDPEKAEDLFKKFPEDLRNTPTGKQIADKIAIAKKSMIGKEAMDFTQTTLEGEEFRLSSLKGKYVLIDFWAAWCKPCRAENPNVVKAYNRYKDENFEIVGVSLDASKEQWKGAVEKDGLPWIHVSDLKYWQNEVAQQYGIKSVPANLLIDPDGIIIAKNLRGEALTKRLSEILGNV</sequence>
<dbReference type="PROSITE" id="PS51352">
    <property type="entry name" value="THIOREDOXIN_2"/>
    <property type="match status" value="1"/>
</dbReference>
<evidence type="ECO:0000313" key="6">
    <source>
        <dbReference type="EMBL" id="MDT0677956.1"/>
    </source>
</evidence>
<dbReference type="InterPro" id="IPR000866">
    <property type="entry name" value="AhpC/TSA"/>
</dbReference>
<dbReference type="Gene3D" id="3.40.30.10">
    <property type="entry name" value="Glutaredoxin"/>
    <property type="match status" value="1"/>
</dbReference>
<evidence type="ECO:0000259" key="5">
    <source>
        <dbReference type="PROSITE" id="PS51352"/>
    </source>
</evidence>